<dbReference type="GO" id="GO:0009098">
    <property type="term" value="P:L-leucine biosynthetic process"/>
    <property type="evidence" value="ECO:0007669"/>
    <property type="project" value="UniProtKB-UniPathway"/>
</dbReference>
<dbReference type="UniPathway" id="UPA00048">
    <property type="reaction ID" value="UER00073"/>
</dbReference>
<dbReference type="PANTHER" id="PTHR11825">
    <property type="entry name" value="SUBGROUP IIII AMINOTRANSFERASE"/>
    <property type="match status" value="1"/>
</dbReference>
<proteinExistence type="inferred from homology"/>
<evidence type="ECO:0000256" key="14">
    <source>
        <dbReference type="ARBA" id="ARBA00049229"/>
    </source>
</evidence>
<evidence type="ECO:0000256" key="3">
    <source>
        <dbReference type="ARBA" id="ARBA00004931"/>
    </source>
</evidence>
<evidence type="ECO:0000256" key="15">
    <source>
        <dbReference type="PIRSR" id="PIRSR006468-1"/>
    </source>
</evidence>
<evidence type="ECO:0000256" key="2">
    <source>
        <dbReference type="ARBA" id="ARBA00004824"/>
    </source>
</evidence>
<keyword evidence="8" id="KW-0028">Amino-acid biosynthesis</keyword>
<dbReference type="InterPro" id="IPR005786">
    <property type="entry name" value="B_amino_transII"/>
</dbReference>
<dbReference type="STRING" id="131112.SAMN04489737_1791"/>
<keyword evidence="7 16" id="KW-0032">Aminotransferase</keyword>
<comment type="catalytic activity">
    <reaction evidence="12">
        <text>L-valine + 2-oxoglutarate = 3-methyl-2-oxobutanoate + L-glutamate</text>
        <dbReference type="Rhea" id="RHEA:24813"/>
        <dbReference type="ChEBI" id="CHEBI:11851"/>
        <dbReference type="ChEBI" id="CHEBI:16810"/>
        <dbReference type="ChEBI" id="CHEBI:29985"/>
        <dbReference type="ChEBI" id="CHEBI:57762"/>
        <dbReference type="EC" id="2.6.1.42"/>
    </reaction>
</comment>
<comment type="pathway">
    <text evidence="2">Amino-acid biosynthesis; L-isoleucine biosynthesis; L-isoleucine from 2-oxobutanoate: step 4/4.</text>
</comment>
<comment type="cofactor">
    <cofactor evidence="1">
        <name>pyridoxal 5'-phosphate</name>
        <dbReference type="ChEBI" id="CHEBI:597326"/>
    </cofactor>
</comment>
<comment type="catalytic activity">
    <reaction evidence="14">
        <text>L-leucine + 2-oxoglutarate = 4-methyl-2-oxopentanoate + L-glutamate</text>
        <dbReference type="Rhea" id="RHEA:18321"/>
        <dbReference type="ChEBI" id="CHEBI:16810"/>
        <dbReference type="ChEBI" id="CHEBI:17865"/>
        <dbReference type="ChEBI" id="CHEBI:29985"/>
        <dbReference type="ChEBI" id="CHEBI:57427"/>
        <dbReference type="EC" id="2.6.1.42"/>
    </reaction>
</comment>
<evidence type="ECO:0000256" key="1">
    <source>
        <dbReference type="ARBA" id="ARBA00001933"/>
    </source>
</evidence>
<comment type="pathway">
    <text evidence="4">Amino-acid biosynthesis; L-leucine biosynthesis; L-leucine from 3-methyl-2-oxobutanoate: step 4/4.</text>
</comment>
<evidence type="ECO:0000256" key="6">
    <source>
        <dbReference type="ARBA" id="ARBA00013053"/>
    </source>
</evidence>
<evidence type="ECO:0000313" key="17">
    <source>
        <dbReference type="Proteomes" id="UP000214355"/>
    </source>
</evidence>
<dbReference type="Gene3D" id="3.30.470.10">
    <property type="match status" value="1"/>
</dbReference>
<gene>
    <name evidence="16" type="ORF">SAMN04489737_1791</name>
</gene>
<dbReference type="GO" id="GO:0009099">
    <property type="term" value="P:L-valine biosynthetic process"/>
    <property type="evidence" value="ECO:0007669"/>
    <property type="project" value="UniProtKB-UniPathway"/>
</dbReference>
<dbReference type="Proteomes" id="UP000214355">
    <property type="component" value="Chromosome I"/>
</dbReference>
<organism evidence="16 17">
    <name type="scientific">Arcanobacterium phocae</name>
    <dbReference type="NCBI Taxonomy" id="131112"/>
    <lineage>
        <taxon>Bacteria</taxon>
        <taxon>Bacillati</taxon>
        <taxon>Actinomycetota</taxon>
        <taxon>Actinomycetes</taxon>
        <taxon>Actinomycetales</taxon>
        <taxon>Actinomycetaceae</taxon>
        <taxon>Arcanobacterium</taxon>
    </lineage>
</organism>
<comment type="similarity">
    <text evidence="5">Belongs to the class-IV pyridoxal-phosphate-dependent aminotransferase family.</text>
</comment>
<evidence type="ECO:0000256" key="12">
    <source>
        <dbReference type="ARBA" id="ARBA00048212"/>
    </source>
</evidence>
<keyword evidence="9 16" id="KW-0808">Transferase</keyword>
<protein>
    <recommendedName>
        <fullName evidence="6">branched-chain-amino-acid transaminase</fullName>
        <ecNumber evidence="6">2.6.1.42</ecNumber>
    </recommendedName>
</protein>
<dbReference type="InterPro" id="IPR001544">
    <property type="entry name" value="Aminotrans_IV"/>
</dbReference>
<dbReference type="NCBIfam" id="TIGR01123">
    <property type="entry name" value="ilvE_II"/>
    <property type="match status" value="1"/>
</dbReference>
<dbReference type="UniPathway" id="UPA00047">
    <property type="reaction ID" value="UER00058"/>
</dbReference>
<dbReference type="Pfam" id="PF01063">
    <property type="entry name" value="Aminotran_4"/>
    <property type="match status" value="1"/>
</dbReference>
<keyword evidence="17" id="KW-1185">Reference proteome</keyword>
<evidence type="ECO:0000256" key="8">
    <source>
        <dbReference type="ARBA" id="ARBA00022605"/>
    </source>
</evidence>
<dbReference type="PIRSF" id="PIRSF006468">
    <property type="entry name" value="BCAT1"/>
    <property type="match status" value="1"/>
</dbReference>
<dbReference type="OrthoDB" id="9804984at2"/>
<dbReference type="GO" id="GO:0004084">
    <property type="term" value="F:branched-chain-amino-acid transaminase activity"/>
    <property type="evidence" value="ECO:0007669"/>
    <property type="project" value="UniProtKB-EC"/>
</dbReference>
<comment type="catalytic activity">
    <reaction evidence="13">
        <text>L-isoleucine + 2-oxoglutarate = (S)-3-methyl-2-oxopentanoate + L-glutamate</text>
        <dbReference type="Rhea" id="RHEA:24801"/>
        <dbReference type="ChEBI" id="CHEBI:16810"/>
        <dbReference type="ChEBI" id="CHEBI:29985"/>
        <dbReference type="ChEBI" id="CHEBI:35146"/>
        <dbReference type="ChEBI" id="CHEBI:58045"/>
        <dbReference type="EC" id="2.6.1.42"/>
    </reaction>
</comment>
<evidence type="ECO:0000256" key="4">
    <source>
        <dbReference type="ARBA" id="ARBA00005072"/>
    </source>
</evidence>
<dbReference type="EC" id="2.6.1.42" evidence="6"/>
<feature type="modified residue" description="N6-(pyridoxal phosphate)lysine" evidence="15">
    <location>
        <position position="221"/>
    </location>
</feature>
<dbReference type="CDD" id="cd01557">
    <property type="entry name" value="BCAT_beta_family"/>
    <property type="match status" value="1"/>
</dbReference>
<keyword evidence="11" id="KW-0100">Branched-chain amino acid biosynthesis</keyword>
<evidence type="ECO:0000256" key="9">
    <source>
        <dbReference type="ARBA" id="ARBA00022679"/>
    </source>
</evidence>
<accession>A0A1H2LQ52</accession>
<comment type="pathway">
    <text evidence="3">Amino-acid biosynthesis; L-valine biosynthesis; L-valine from pyruvate: step 4/4.</text>
</comment>
<evidence type="ECO:0000256" key="13">
    <source>
        <dbReference type="ARBA" id="ARBA00048798"/>
    </source>
</evidence>
<dbReference type="InterPro" id="IPR036038">
    <property type="entry name" value="Aminotransferase-like"/>
</dbReference>
<evidence type="ECO:0000256" key="7">
    <source>
        <dbReference type="ARBA" id="ARBA00022576"/>
    </source>
</evidence>
<dbReference type="SUPFAM" id="SSF56752">
    <property type="entry name" value="D-aminoacid aminotransferase-like PLP-dependent enzymes"/>
    <property type="match status" value="1"/>
</dbReference>
<name>A0A1H2LQ52_9ACTO</name>
<keyword evidence="10" id="KW-0663">Pyridoxal phosphate</keyword>
<dbReference type="InterPro" id="IPR043131">
    <property type="entry name" value="BCAT-like_N"/>
</dbReference>
<dbReference type="EMBL" id="LT629804">
    <property type="protein sequence ID" value="SDU82731.1"/>
    <property type="molecule type" value="Genomic_DNA"/>
</dbReference>
<dbReference type="PANTHER" id="PTHR11825:SF44">
    <property type="entry name" value="BRANCHED-CHAIN-AMINO-ACID AMINOTRANSFERASE"/>
    <property type="match status" value="1"/>
</dbReference>
<dbReference type="Gene3D" id="3.20.10.10">
    <property type="entry name" value="D-amino Acid Aminotransferase, subunit A, domain 2"/>
    <property type="match status" value="1"/>
</dbReference>
<dbReference type="NCBIfam" id="NF009897">
    <property type="entry name" value="PRK13357.1"/>
    <property type="match status" value="1"/>
</dbReference>
<evidence type="ECO:0000256" key="5">
    <source>
        <dbReference type="ARBA" id="ARBA00009320"/>
    </source>
</evidence>
<dbReference type="InterPro" id="IPR043132">
    <property type="entry name" value="BCAT-like_C"/>
</dbReference>
<sequence length="381" mass="42114">MPRSQTALEQCATRQWPCADDVAQRFVTLPHPGLAEEKHYQAVMRTLGFGVEFTDYMARASWEESAGWHDFKIKPYGPLSLDPAGAVLHYGQEVFEGLKAYRHADGSIWTFRPAYNAARLNMSNERLMIPQFPVEDFLGSLVGLVRADRRWVPQAAGATLYLRPFIFASEAFLGVRAAKRFEYGVVASPSGPYFAHGFTPINVWVERTHHRAGPGGMGNVKTGGNYAASFYAKSHAFERGYDEVLFLDAATNSRIEELGAMNVFVVMADGTVRTPALSGTILPGSTRSAILQLLDDDGVLTREEDIELAELWTGIENGEVVEMFSCGTAAAVVSIGSLTMGDKRVDLLGSAVAHRIYRELTDIQFGRVPDRFGWMYRLVEA</sequence>
<dbReference type="RefSeq" id="WP_091282385.1">
    <property type="nucleotide sequence ID" value="NZ_JABAPH010000002.1"/>
</dbReference>
<dbReference type="InterPro" id="IPR033939">
    <property type="entry name" value="BCAT_family"/>
</dbReference>
<evidence type="ECO:0000256" key="11">
    <source>
        <dbReference type="ARBA" id="ARBA00023304"/>
    </source>
</evidence>
<dbReference type="AlphaFoldDB" id="A0A1H2LQ52"/>
<evidence type="ECO:0000313" key="16">
    <source>
        <dbReference type="EMBL" id="SDU82731.1"/>
    </source>
</evidence>
<dbReference type="GO" id="GO:0009097">
    <property type="term" value="P:isoleucine biosynthetic process"/>
    <property type="evidence" value="ECO:0007669"/>
    <property type="project" value="UniProtKB-UniPathway"/>
</dbReference>
<dbReference type="UniPathway" id="UPA00049">
    <property type="reaction ID" value="UER00062"/>
</dbReference>
<reference evidence="17" key="1">
    <citation type="submission" date="2016-10" db="EMBL/GenBank/DDBJ databases">
        <authorList>
            <person name="Varghese N."/>
            <person name="Submissions S."/>
        </authorList>
    </citation>
    <scope>NUCLEOTIDE SEQUENCE [LARGE SCALE GENOMIC DNA]</scope>
    <source>
        <strain evidence="17">DSM 10002</strain>
    </source>
</reference>
<dbReference type="GeneID" id="65345507"/>
<evidence type="ECO:0000256" key="10">
    <source>
        <dbReference type="ARBA" id="ARBA00022898"/>
    </source>
</evidence>